<accession>A0A1N7SC88</accession>
<dbReference type="Pfam" id="PF01311">
    <property type="entry name" value="Bac_export_1"/>
    <property type="match status" value="1"/>
</dbReference>
<evidence type="ECO:0000313" key="8">
    <source>
        <dbReference type="EMBL" id="SIT44971.1"/>
    </source>
</evidence>
<evidence type="ECO:0000256" key="4">
    <source>
        <dbReference type="ARBA" id="ARBA00022692"/>
    </source>
</evidence>
<dbReference type="RefSeq" id="WP_094781764.1">
    <property type="nucleotide sequence ID" value="NZ_CYGX02000051.1"/>
</dbReference>
<evidence type="ECO:0000256" key="2">
    <source>
        <dbReference type="ARBA" id="ARBA00009772"/>
    </source>
</evidence>
<feature type="transmembrane region" description="Helical" evidence="7">
    <location>
        <begin position="12"/>
        <end position="30"/>
    </location>
</feature>
<dbReference type="EMBL" id="CYGX02000051">
    <property type="protein sequence ID" value="SIT44971.1"/>
    <property type="molecule type" value="Genomic_DNA"/>
</dbReference>
<dbReference type="OrthoDB" id="9153610at2"/>
<keyword evidence="5 7" id="KW-1133">Transmembrane helix</keyword>
<name>A0A1N7SC88_9BURK</name>
<feature type="transmembrane region" description="Helical" evidence="7">
    <location>
        <begin position="71"/>
        <end position="94"/>
    </location>
</feature>
<feature type="transmembrane region" description="Helical" evidence="7">
    <location>
        <begin position="177"/>
        <end position="199"/>
    </location>
</feature>
<dbReference type="GO" id="GO:0005886">
    <property type="term" value="C:plasma membrane"/>
    <property type="evidence" value="ECO:0007669"/>
    <property type="project" value="UniProtKB-SubCell"/>
</dbReference>
<dbReference type="InterPro" id="IPR002010">
    <property type="entry name" value="T3SS_IM_R"/>
</dbReference>
<organism evidence="8 9">
    <name type="scientific">Paraburkholderia ribeironis</name>
    <dbReference type="NCBI Taxonomy" id="1247936"/>
    <lineage>
        <taxon>Bacteria</taxon>
        <taxon>Pseudomonadati</taxon>
        <taxon>Pseudomonadota</taxon>
        <taxon>Betaproteobacteria</taxon>
        <taxon>Burkholderiales</taxon>
        <taxon>Burkholderiaceae</taxon>
        <taxon>Paraburkholderia</taxon>
    </lineage>
</organism>
<dbReference type="InterPro" id="IPR006304">
    <property type="entry name" value="T3SS_SpaR/YscT"/>
</dbReference>
<dbReference type="AlphaFoldDB" id="A0A1N7SC88"/>
<gene>
    <name evidence="8" type="primary">spaR</name>
    <name evidence="8" type="ORF">BN2475_510044</name>
</gene>
<feature type="transmembrane region" description="Helical" evidence="7">
    <location>
        <begin position="42"/>
        <end position="59"/>
    </location>
</feature>
<keyword evidence="3 7" id="KW-1003">Cell membrane</keyword>
<dbReference type="PANTHER" id="PTHR30065">
    <property type="entry name" value="FLAGELLAR BIOSYNTHETIC PROTEIN FLIR"/>
    <property type="match status" value="1"/>
</dbReference>
<feature type="transmembrane region" description="Helical" evidence="7">
    <location>
        <begin position="211"/>
        <end position="232"/>
    </location>
</feature>
<evidence type="ECO:0000256" key="6">
    <source>
        <dbReference type="ARBA" id="ARBA00023136"/>
    </source>
</evidence>
<keyword evidence="6 7" id="KW-0472">Membrane</keyword>
<dbReference type="PRINTS" id="PR00953">
    <property type="entry name" value="TYPE3IMRPROT"/>
</dbReference>
<dbReference type="GO" id="GO:0006605">
    <property type="term" value="P:protein targeting"/>
    <property type="evidence" value="ECO:0007669"/>
    <property type="project" value="UniProtKB-UniRule"/>
</dbReference>
<evidence type="ECO:0000256" key="7">
    <source>
        <dbReference type="RuleBase" id="RU362072"/>
    </source>
</evidence>
<proteinExistence type="inferred from homology"/>
<keyword evidence="9" id="KW-1185">Reference proteome</keyword>
<comment type="subcellular location">
    <subcellularLocation>
        <location evidence="1 7">Cell membrane</location>
        <topology evidence="1 7">Multi-pass membrane protein</topology>
    </subcellularLocation>
</comment>
<evidence type="ECO:0000256" key="1">
    <source>
        <dbReference type="ARBA" id="ARBA00004651"/>
    </source>
</evidence>
<evidence type="ECO:0000256" key="3">
    <source>
        <dbReference type="ARBA" id="ARBA00022475"/>
    </source>
</evidence>
<reference evidence="8 9" key="1">
    <citation type="submission" date="2016-12" db="EMBL/GenBank/DDBJ databases">
        <authorList>
            <person name="Song W.-J."/>
            <person name="Kurnit D.M."/>
        </authorList>
    </citation>
    <scope>NUCLEOTIDE SEQUENCE [LARGE SCALE GENOMIC DNA]</scope>
    <source>
        <strain evidence="8 9">STM7296</strain>
    </source>
</reference>
<feature type="transmembrane region" description="Helical" evidence="7">
    <location>
        <begin position="124"/>
        <end position="147"/>
    </location>
</feature>
<protein>
    <submittedName>
        <fullName evidence="8">Surface presentation of antigens protein SpaR</fullName>
    </submittedName>
</protein>
<dbReference type="NCBIfam" id="TIGR01401">
    <property type="entry name" value="fliR_like_III"/>
    <property type="match status" value="1"/>
</dbReference>
<dbReference type="Proteomes" id="UP000187012">
    <property type="component" value="Unassembled WGS sequence"/>
</dbReference>
<evidence type="ECO:0000313" key="9">
    <source>
        <dbReference type="Proteomes" id="UP000187012"/>
    </source>
</evidence>
<feature type="transmembrane region" description="Helical" evidence="7">
    <location>
        <begin position="154"/>
        <end position="171"/>
    </location>
</feature>
<sequence length="253" mass="27771">MTVLTQQLFYREVGALAIAYARVAPVFYLLPFLNDRVIVNTVLKNTIIFVVIAGLWHAVRHPLLESSTPMLWLAVQEATAGLVLGVTLSLPFWVAAAIGEFIDNQRGATISDSIDPATGVETSVLAPFLSLFYAALFLHQGGMLLIVQAIRESYLYLPAGAIPHAHIWHFGSLLSKLVGKGIVLAAPVLLSMFLSDAMLGLFSRFCPQVNAFSLSLSIKSIVAFLVFHLYFLQVGRLVSTELFQLDRFSSLVY</sequence>
<comment type="similarity">
    <text evidence="2 7">Belongs to the FliR/MopE/SpaR family.</text>
</comment>
<evidence type="ECO:0000256" key="5">
    <source>
        <dbReference type="ARBA" id="ARBA00022989"/>
    </source>
</evidence>
<dbReference type="STRING" id="1247936.BN2475_510044"/>
<dbReference type="PANTHER" id="PTHR30065:SF1">
    <property type="entry name" value="SURFACE PRESENTATION OF ANTIGENS PROTEIN SPAR"/>
    <property type="match status" value="1"/>
</dbReference>
<keyword evidence="4 7" id="KW-0812">Transmembrane</keyword>